<dbReference type="InterPro" id="IPR036663">
    <property type="entry name" value="Fumarylacetoacetase_C_sf"/>
</dbReference>
<dbReference type="SUPFAM" id="SSF56529">
    <property type="entry name" value="FAH"/>
    <property type="match status" value="1"/>
</dbReference>
<dbReference type="Gene3D" id="3.90.850.10">
    <property type="entry name" value="Fumarylacetoacetase-like, C-terminal domain"/>
    <property type="match status" value="1"/>
</dbReference>
<evidence type="ECO:0000313" key="4">
    <source>
        <dbReference type="EMBL" id="GHF49566.1"/>
    </source>
</evidence>
<reference evidence="4" key="2">
    <citation type="submission" date="2020-09" db="EMBL/GenBank/DDBJ databases">
        <authorList>
            <person name="Sun Q."/>
            <person name="Kim S."/>
        </authorList>
    </citation>
    <scope>NUCLEOTIDE SEQUENCE</scope>
    <source>
        <strain evidence="4">KCTC 42650</strain>
    </source>
</reference>
<dbReference type="GO" id="GO:0018773">
    <property type="term" value="F:acetylpyruvate hydrolase activity"/>
    <property type="evidence" value="ECO:0007669"/>
    <property type="project" value="TreeGrafter"/>
</dbReference>
<dbReference type="Proteomes" id="UP000626220">
    <property type="component" value="Unassembled WGS sequence"/>
</dbReference>
<dbReference type="AlphaFoldDB" id="A0A8J3M6Y7"/>
<organism evidence="4 5">
    <name type="scientific">Seohaeicola zhoushanensis</name>
    <dbReference type="NCBI Taxonomy" id="1569283"/>
    <lineage>
        <taxon>Bacteria</taxon>
        <taxon>Pseudomonadati</taxon>
        <taxon>Pseudomonadota</taxon>
        <taxon>Alphaproteobacteria</taxon>
        <taxon>Rhodobacterales</taxon>
        <taxon>Roseobacteraceae</taxon>
        <taxon>Seohaeicola</taxon>
    </lineage>
</organism>
<dbReference type="EMBL" id="BNCJ01000004">
    <property type="protein sequence ID" value="GHF49566.1"/>
    <property type="molecule type" value="Genomic_DNA"/>
</dbReference>
<dbReference type="GO" id="GO:0016853">
    <property type="term" value="F:isomerase activity"/>
    <property type="evidence" value="ECO:0007669"/>
    <property type="project" value="UniProtKB-ARBA"/>
</dbReference>
<dbReference type="FunFam" id="3.90.850.10:FF:000002">
    <property type="entry name" value="2-hydroxyhepta-2,4-diene-1,7-dioate isomerase"/>
    <property type="match status" value="1"/>
</dbReference>
<comment type="similarity">
    <text evidence="1">Belongs to the FAH family.</text>
</comment>
<protein>
    <submittedName>
        <fullName evidence="4">Hydrolase</fullName>
    </submittedName>
</protein>
<keyword evidence="4" id="KW-0378">Hydrolase</keyword>
<dbReference type="Pfam" id="PF01557">
    <property type="entry name" value="FAA_hydrolase"/>
    <property type="match status" value="1"/>
</dbReference>
<proteinExistence type="inferred from homology"/>
<reference evidence="4" key="1">
    <citation type="journal article" date="2014" name="Int. J. Syst. Evol. Microbiol.">
        <title>Complete genome sequence of Corynebacterium casei LMG S-19264T (=DSM 44701T), isolated from a smear-ripened cheese.</title>
        <authorList>
            <consortium name="US DOE Joint Genome Institute (JGI-PGF)"/>
            <person name="Walter F."/>
            <person name="Albersmeier A."/>
            <person name="Kalinowski J."/>
            <person name="Ruckert C."/>
        </authorList>
    </citation>
    <scope>NUCLEOTIDE SEQUENCE</scope>
    <source>
        <strain evidence="4">KCTC 42650</strain>
    </source>
</reference>
<name>A0A8J3M6Y7_9RHOB</name>
<dbReference type="PANTHER" id="PTHR11820:SF7">
    <property type="entry name" value="ACYLPYRUVASE FAHD1, MITOCHONDRIAL"/>
    <property type="match status" value="1"/>
</dbReference>
<gene>
    <name evidence="4" type="ORF">GCM10017056_21670</name>
</gene>
<evidence type="ECO:0000256" key="2">
    <source>
        <dbReference type="ARBA" id="ARBA00022723"/>
    </source>
</evidence>
<dbReference type="InterPro" id="IPR011234">
    <property type="entry name" value="Fumarylacetoacetase-like_C"/>
</dbReference>
<keyword evidence="5" id="KW-1185">Reference proteome</keyword>
<accession>A0A8J3M6Y7</accession>
<comment type="caution">
    <text evidence="4">The sequence shown here is derived from an EMBL/GenBank/DDBJ whole genome shotgun (WGS) entry which is preliminary data.</text>
</comment>
<dbReference type="GO" id="GO:0046872">
    <property type="term" value="F:metal ion binding"/>
    <property type="evidence" value="ECO:0007669"/>
    <property type="project" value="UniProtKB-KW"/>
</dbReference>
<evidence type="ECO:0000259" key="3">
    <source>
        <dbReference type="Pfam" id="PF01557"/>
    </source>
</evidence>
<sequence length="309" mass="33328">MQIRFVSYASNGVEQAGYCLNPADLMPGADTEIISLDAFFASQGLPASTSLTDAIAAFPDLAERLLAAGADPAGTRVRASDVHLLAPIPRPKKNVFCVGRNYKAHVKEASEARAKEAKIPEHPQYFSKPPTTVVGPVDDVPLHEGLTEALDYEVELGIIIGKRGVNIPREQVFDHIFGYTVINDVTARDLQKRHDRWFKGKGLDGSCPMGPWIVPAGDIPDPDALEVRLSVNGEIRQNASVGEMIFDIRELVSVLSQGITLEPGDIIATGTPSGVGFAMKPPRLLADGDVMELEIPNVGRIRNTVRAGM</sequence>
<feature type="domain" description="Fumarylacetoacetase-like C-terminal" evidence="3">
    <location>
        <begin position="95"/>
        <end position="306"/>
    </location>
</feature>
<dbReference type="PANTHER" id="PTHR11820">
    <property type="entry name" value="ACYLPYRUVASE"/>
    <property type="match status" value="1"/>
</dbReference>
<dbReference type="GO" id="GO:0019752">
    <property type="term" value="P:carboxylic acid metabolic process"/>
    <property type="evidence" value="ECO:0007669"/>
    <property type="project" value="UniProtKB-ARBA"/>
</dbReference>
<evidence type="ECO:0000313" key="5">
    <source>
        <dbReference type="Proteomes" id="UP000626220"/>
    </source>
</evidence>
<evidence type="ECO:0000256" key="1">
    <source>
        <dbReference type="ARBA" id="ARBA00010211"/>
    </source>
</evidence>
<keyword evidence="2" id="KW-0479">Metal-binding</keyword>